<dbReference type="STRING" id="1194526.A284_05765"/>
<dbReference type="Gene3D" id="2.20.25.110">
    <property type="entry name" value="S-adenosyl-L-methionine-dependent methyltransferases"/>
    <property type="match status" value="1"/>
</dbReference>
<dbReference type="Proteomes" id="UP000240717">
    <property type="component" value="Unassembled WGS sequence"/>
</dbReference>
<protein>
    <submittedName>
        <fullName evidence="4">SAM-dependent methyltransferase</fullName>
    </submittedName>
</protein>
<dbReference type="CDD" id="cd02440">
    <property type="entry name" value="AdoMet_MTases"/>
    <property type="match status" value="1"/>
</dbReference>
<dbReference type="EMBL" id="PZEV01000029">
    <property type="protein sequence ID" value="PTI50444.1"/>
    <property type="molecule type" value="Genomic_DNA"/>
</dbReference>
<dbReference type="InterPro" id="IPR041698">
    <property type="entry name" value="Methyltransf_25"/>
</dbReference>
<evidence type="ECO:0000313" key="4">
    <source>
        <dbReference type="EMBL" id="PTI50444.1"/>
    </source>
</evidence>
<sequence>MSQYEEMSLVYDQLTQDQPYHLWFDIVQYYAHNHPNILDIGCGTGTLTCMLNELGHINGMDISADMLAIASQKSNQITWIEGDMTRFKLDYQFDIITIFCDSLNYLPTIEDVENTFIHVHSHLNKGGLLIFDVHTVEKMNTLFNNQSYIDETEHVYLGWDAIKGDEPLSVYHQMSFFIEHEDGLYQRFDEEHYQRTFEKDVYLNLLEQCGFNVIKTFTDFDMNNESEQADRLFFVAQKQF</sequence>
<accession>A0A2T4PZ95</accession>
<proteinExistence type="predicted"/>
<feature type="domain" description="Methyltransferase" evidence="3">
    <location>
        <begin position="37"/>
        <end position="127"/>
    </location>
</feature>
<gene>
    <name evidence="4" type="ORF">BU085_08815</name>
</gene>
<dbReference type="Gene3D" id="3.40.50.150">
    <property type="entry name" value="Vaccinia Virus protein VP39"/>
    <property type="match status" value="1"/>
</dbReference>
<evidence type="ECO:0000259" key="3">
    <source>
        <dbReference type="Pfam" id="PF13649"/>
    </source>
</evidence>
<organism evidence="4 5">
    <name type="scientific">Staphylococcus warneri</name>
    <dbReference type="NCBI Taxonomy" id="1292"/>
    <lineage>
        <taxon>Bacteria</taxon>
        <taxon>Bacillati</taxon>
        <taxon>Bacillota</taxon>
        <taxon>Bacilli</taxon>
        <taxon>Bacillales</taxon>
        <taxon>Staphylococcaceae</taxon>
        <taxon>Staphylococcus</taxon>
    </lineage>
</organism>
<dbReference type="GO" id="GO:0032259">
    <property type="term" value="P:methylation"/>
    <property type="evidence" value="ECO:0007669"/>
    <property type="project" value="UniProtKB-KW"/>
</dbReference>
<reference evidence="4 5" key="1">
    <citation type="journal article" date="2016" name="Front. Microbiol.">
        <title>Comprehensive Phylogenetic Analysis of Bovine Non-aureus Staphylococci Species Based on Whole-Genome Sequencing.</title>
        <authorList>
            <person name="Naushad S."/>
            <person name="Barkema H.W."/>
            <person name="Luby C."/>
            <person name="Condas L.A."/>
            <person name="Nobrega D.B."/>
            <person name="Carson D.A."/>
            <person name="De Buck J."/>
        </authorList>
    </citation>
    <scope>NUCLEOTIDE SEQUENCE [LARGE SCALE GENOMIC DNA]</scope>
    <source>
        <strain evidence="4 5">SNUC 2993</strain>
    </source>
</reference>
<dbReference type="PANTHER" id="PTHR43861:SF1">
    <property type="entry name" value="TRANS-ACONITATE 2-METHYLTRANSFERASE"/>
    <property type="match status" value="1"/>
</dbReference>
<evidence type="ECO:0000256" key="1">
    <source>
        <dbReference type="ARBA" id="ARBA00022603"/>
    </source>
</evidence>
<evidence type="ECO:0000256" key="2">
    <source>
        <dbReference type="ARBA" id="ARBA00022679"/>
    </source>
</evidence>
<dbReference type="Pfam" id="PF13649">
    <property type="entry name" value="Methyltransf_25"/>
    <property type="match status" value="1"/>
</dbReference>
<keyword evidence="1 4" id="KW-0489">Methyltransferase</keyword>
<dbReference type="PANTHER" id="PTHR43861">
    <property type="entry name" value="TRANS-ACONITATE 2-METHYLTRANSFERASE-RELATED"/>
    <property type="match status" value="1"/>
</dbReference>
<comment type="caution">
    <text evidence="4">The sequence shown here is derived from an EMBL/GenBank/DDBJ whole genome shotgun (WGS) entry which is preliminary data.</text>
</comment>
<dbReference type="AlphaFoldDB" id="A0A2T4PZ95"/>
<dbReference type="GO" id="GO:0008168">
    <property type="term" value="F:methyltransferase activity"/>
    <property type="evidence" value="ECO:0007669"/>
    <property type="project" value="UniProtKB-KW"/>
</dbReference>
<dbReference type="RefSeq" id="WP_107532552.1">
    <property type="nucleotide sequence ID" value="NZ_JAFFRN010000038.1"/>
</dbReference>
<dbReference type="InterPro" id="IPR029063">
    <property type="entry name" value="SAM-dependent_MTases_sf"/>
</dbReference>
<keyword evidence="2 4" id="KW-0808">Transferase</keyword>
<evidence type="ECO:0000313" key="5">
    <source>
        <dbReference type="Proteomes" id="UP000240717"/>
    </source>
</evidence>
<dbReference type="SUPFAM" id="SSF53335">
    <property type="entry name" value="S-adenosyl-L-methionine-dependent methyltransferases"/>
    <property type="match status" value="1"/>
</dbReference>
<name>A0A2T4PZ95_STAWA</name>